<proteinExistence type="predicted"/>
<dbReference type="KEGG" id="fmr:Fuma_04248"/>
<dbReference type="EMBL" id="CP017641">
    <property type="protein sequence ID" value="APZ94615.1"/>
    <property type="molecule type" value="Genomic_DNA"/>
</dbReference>
<reference evidence="1 2" key="1">
    <citation type="journal article" date="2016" name="Front. Microbiol.">
        <title>Fuerstia marisgermanicae gen. nov., sp. nov., an Unusual Member of the Phylum Planctomycetes from the German Wadden Sea.</title>
        <authorList>
            <person name="Kohn T."/>
            <person name="Heuer A."/>
            <person name="Jogler M."/>
            <person name="Vollmers J."/>
            <person name="Boedeker C."/>
            <person name="Bunk B."/>
            <person name="Rast P."/>
            <person name="Borchert D."/>
            <person name="Glockner I."/>
            <person name="Freese H.M."/>
            <person name="Klenk H.P."/>
            <person name="Overmann J."/>
            <person name="Kaster A.K."/>
            <person name="Rohde M."/>
            <person name="Wiegand S."/>
            <person name="Jogler C."/>
        </authorList>
    </citation>
    <scope>NUCLEOTIDE SEQUENCE [LARGE SCALE GENOMIC DNA]</scope>
    <source>
        <strain evidence="1 2">NH11</strain>
    </source>
</reference>
<evidence type="ECO:0000313" key="1">
    <source>
        <dbReference type="EMBL" id="APZ94615.1"/>
    </source>
</evidence>
<dbReference type="RefSeq" id="WP_077025887.1">
    <property type="nucleotide sequence ID" value="NZ_CP017641.1"/>
</dbReference>
<keyword evidence="2" id="KW-1185">Reference proteome</keyword>
<accession>A0A1P8WKN2</accession>
<organism evidence="1 2">
    <name type="scientific">Fuerstiella marisgermanici</name>
    <dbReference type="NCBI Taxonomy" id="1891926"/>
    <lineage>
        <taxon>Bacteria</taxon>
        <taxon>Pseudomonadati</taxon>
        <taxon>Planctomycetota</taxon>
        <taxon>Planctomycetia</taxon>
        <taxon>Planctomycetales</taxon>
        <taxon>Planctomycetaceae</taxon>
        <taxon>Fuerstiella</taxon>
    </lineage>
</organism>
<gene>
    <name evidence="1" type="ORF">Fuma_04248</name>
</gene>
<dbReference type="AlphaFoldDB" id="A0A1P8WKN2"/>
<sequence>MAICRDHKHEVVQNMDLEEIRNDQYIPVAKVTADLLHMARQVALERYVHPEILNKGCNLLKQPVFDEKGHEIAQILAVEEFPSRTHVIKTRTHWDAINAQTDWICRPAGPARMWQGIVSKQFEPFVRRLFPKGKSLVGQTFTMQWVFAGHRWPDLFGAVFRVDDQSKYLRNNFNRWSDEELSESEWCHVLYDIYYAGCSQ</sequence>
<protein>
    <submittedName>
        <fullName evidence="1">Uncharacterized protein</fullName>
    </submittedName>
</protein>
<name>A0A1P8WKN2_9PLAN</name>
<dbReference type="Proteomes" id="UP000187735">
    <property type="component" value="Chromosome"/>
</dbReference>
<evidence type="ECO:0000313" key="2">
    <source>
        <dbReference type="Proteomes" id="UP000187735"/>
    </source>
</evidence>